<keyword evidence="3" id="KW-1185">Reference proteome</keyword>
<feature type="compositionally biased region" description="Acidic residues" evidence="1">
    <location>
        <begin position="111"/>
        <end position="121"/>
    </location>
</feature>
<dbReference type="OrthoDB" id="3263748at2759"/>
<dbReference type="AlphaFoldDB" id="A0A0C3JW96"/>
<gene>
    <name evidence="2" type="ORF">M404DRAFT_122818</name>
</gene>
<evidence type="ECO:0000313" key="3">
    <source>
        <dbReference type="Proteomes" id="UP000054217"/>
    </source>
</evidence>
<sequence length="296" mass="32829">MSAEAFSLFTMARNKLQAAVGGKDTCNLHRWVLLKNSVFRFQPCPPPPAAPSSTSPNALPAEHDEGKDADESEAEENYSFMFPDASNLVIRGATDMHSSEAEWLDSLLESLGDEGDDEFGSDSDTPGVPVEDDDDSPLSPLTSPMSSSDDLLNQNAYYSPAIENPYPVPYPPFHPPLVRPCQLGPIIESPAISPPSAYDALPYYDIDELDEFPEAIEDVSDDESDAPSTPSLYRSSELCFAHPTDVQLQGERRRASSHPHVYIRTTDYYFDRFELDPLPFPDEDNFSSYNPVYQEC</sequence>
<feature type="compositionally biased region" description="Low complexity" evidence="1">
    <location>
        <begin position="51"/>
        <end position="60"/>
    </location>
</feature>
<evidence type="ECO:0000313" key="2">
    <source>
        <dbReference type="EMBL" id="KIO13393.1"/>
    </source>
</evidence>
<organism evidence="2 3">
    <name type="scientific">Pisolithus tinctorius Marx 270</name>
    <dbReference type="NCBI Taxonomy" id="870435"/>
    <lineage>
        <taxon>Eukaryota</taxon>
        <taxon>Fungi</taxon>
        <taxon>Dikarya</taxon>
        <taxon>Basidiomycota</taxon>
        <taxon>Agaricomycotina</taxon>
        <taxon>Agaricomycetes</taxon>
        <taxon>Agaricomycetidae</taxon>
        <taxon>Boletales</taxon>
        <taxon>Sclerodermatineae</taxon>
        <taxon>Pisolithaceae</taxon>
        <taxon>Pisolithus</taxon>
    </lineage>
</organism>
<accession>A0A0C3JW96</accession>
<dbReference type="Proteomes" id="UP000054217">
    <property type="component" value="Unassembled WGS sequence"/>
</dbReference>
<feature type="region of interest" description="Disordered" evidence="1">
    <location>
        <begin position="44"/>
        <end position="74"/>
    </location>
</feature>
<name>A0A0C3JW96_PISTI</name>
<dbReference type="EMBL" id="KN831946">
    <property type="protein sequence ID" value="KIO13393.1"/>
    <property type="molecule type" value="Genomic_DNA"/>
</dbReference>
<feature type="compositionally biased region" description="Low complexity" evidence="1">
    <location>
        <begin position="137"/>
        <end position="152"/>
    </location>
</feature>
<dbReference type="InParanoid" id="A0A0C3JW96"/>
<dbReference type="HOGENOM" id="CLU_940470_0_0_1"/>
<proteinExistence type="predicted"/>
<evidence type="ECO:0000256" key="1">
    <source>
        <dbReference type="SAM" id="MobiDB-lite"/>
    </source>
</evidence>
<protein>
    <submittedName>
        <fullName evidence="2">Uncharacterized protein</fullName>
    </submittedName>
</protein>
<feature type="region of interest" description="Disordered" evidence="1">
    <location>
        <begin position="111"/>
        <end position="152"/>
    </location>
</feature>
<reference evidence="3" key="2">
    <citation type="submission" date="2015-01" db="EMBL/GenBank/DDBJ databases">
        <title>Evolutionary Origins and Diversification of the Mycorrhizal Mutualists.</title>
        <authorList>
            <consortium name="DOE Joint Genome Institute"/>
            <consortium name="Mycorrhizal Genomics Consortium"/>
            <person name="Kohler A."/>
            <person name="Kuo A."/>
            <person name="Nagy L.G."/>
            <person name="Floudas D."/>
            <person name="Copeland A."/>
            <person name="Barry K.W."/>
            <person name="Cichocki N."/>
            <person name="Veneault-Fourrey C."/>
            <person name="LaButti K."/>
            <person name="Lindquist E.A."/>
            <person name="Lipzen A."/>
            <person name="Lundell T."/>
            <person name="Morin E."/>
            <person name="Murat C."/>
            <person name="Riley R."/>
            <person name="Ohm R."/>
            <person name="Sun H."/>
            <person name="Tunlid A."/>
            <person name="Henrissat B."/>
            <person name="Grigoriev I.V."/>
            <person name="Hibbett D.S."/>
            <person name="Martin F."/>
        </authorList>
    </citation>
    <scope>NUCLEOTIDE SEQUENCE [LARGE SCALE GENOMIC DNA]</scope>
    <source>
        <strain evidence="3">Marx 270</strain>
    </source>
</reference>
<reference evidence="2 3" key="1">
    <citation type="submission" date="2014-04" db="EMBL/GenBank/DDBJ databases">
        <authorList>
            <consortium name="DOE Joint Genome Institute"/>
            <person name="Kuo A."/>
            <person name="Kohler A."/>
            <person name="Costa M.D."/>
            <person name="Nagy L.G."/>
            <person name="Floudas D."/>
            <person name="Copeland A."/>
            <person name="Barry K.W."/>
            <person name="Cichocki N."/>
            <person name="Veneault-Fourrey C."/>
            <person name="LaButti K."/>
            <person name="Lindquist E.A."/>
            <person name="Lipzen A."/>
            <person name="Lundell T."/>
            <person name="Morin E."/>
            <person name="Murat C."/>
            <person name="Sun H."/>
            <person name="Tunlid A."/>
            <person name="Henrissat B."/>
            <person name="Grigoriev I.V."/>
            <person name="Hibbett D.S."/>
            <person name="Martin F."/>
            <person name="Nordberg H.P."/>
            <person name="Cantor M.N."/>
            <person name="Hua S.X."/>
        </authorList>
    </citation>
    <scope>NUCLEOTIDE SEQUENCE [LARGE SCALE GENOMIC DNA]</scope>
    <source>
        <strain evidence="2 3">Marx 270</strain>
    </source>
</reference>